<organism evidence="2 3">
    <name type="scientific">Rhodanobacter lycopersici</name>
    <dbReference type="NCBI Taxonomy" id="3162487"/>
    <lineage>
        <taxon>Bacteria</taxon>
        <taxon>Pseudomonadati</taxon>
        <taxon>Pseudomonadota</taxon>
        <taxon>Gammaproteobacteria</taxon>
        <taxon>Lysobacterales</taxon>
        <taxon>Rhodanobacteraceae</taxon>
        <taxon>Rhodanobacter</taxon>
    </lineage>
</organism>
<protein>
    <submittedName>
        <fullName evidence="2">Phage tail protein</fullName>
    </submittedName>
</protein>
<dbReference type="InterPro" id="IPR037053">
    <property type="entry name" value="Phage_tail_collar_dom_sf"/>
</dbReference>
<dbReference type="RefSeq" id="WP_367855071.1">
    <property type="nucleotide sequence ID" value="NZ_JBFOHK010000004.1"/>
</dbReference>
<dbReference type="Pfam" id="PF07484">
    <property type="entry name" value="Collar"/>
    <property type="match status" value="1"/>
</dbReference>
<gene>
    <name evidence="2" type="ORF">ABQJ54_14735</name>
</gene>
<keyword evidence="3" id="KW-1185">Reference proteome</keyword>
<evidence type="ECO:0000313" key="2">
    <source>
        <dbReference type="EMBL" id="MEW9573011.1"/>
    </source>
</evidence>
<proteinExistence type="predicted"/>
<dbReference type="InterPro" id="IPR011083">
    <property type="entry name" value="Phage_tail_collar_dom"/>
</dbReference>
<sequence>MSDYFIGQIMLSGFNFAPRNFAMCNGQLLPINQYQAVFALLGTVYGGNGTTNFQLPDLRGRTPVGYGNTYPIGNSFGIENATLDGSQVPVHTHAINATTAAGAIRDPANSIYGTPANGQAYANAGDGMTQLHAQQMQNAGGSQPHSNLQPFNVLNFSMCLYGIFPTRG</sequence>
<evidence type="ECO:0000313" key="3">
    <source>
        <dbReference type="Proteomes" id="UP001556220"/>
    </source>
</evidence>
<comment type="caution">
    <text evidence="2">The sequence shown here is derived from an EMBL/GenBank/DDBJ whole genome shotgun (WGS) entry which is preliminary data.</text>
</comment>
<reference evidence="2 3" key="1">
    <citation type="submission" date="2024-06" db="EMBL/GenBank/DDBJ databases">
        <authorList>
            <person name="Woo H."/>
        </authorList>
    </citation>
    <scope>NUCLEOTIDE SEQUENCE [LARGE SCALE GENOMIC DNA]</scope>
    <source>
        <strain evidence="2 3">Si-c</strain>
    </source>
</reference>
<dbReference type="Gene3D" id="3.90.1340.10">
    <property type="entry name" value="Phage tail collar domain"/>
    <property type="match status" value="1"/>
</dbReference>
<feature type="domain" description="Phage tail collar" evidence="1">
    <location>
        <begin position="7"/>
        <end position="63"/>
    </location>
</feature>
<accession>A0ABV3QHS1</accession>
<dbReference type="SUPFAM" id="SSF88874">
    <property type="entry name" value="Receptor-binding domain of short tail fibre protein gp12"/>
    <property type="match status" value="1"/>
</dbReference>
<name>A0ABV3QHS1_9GAMM</name>
<evidence type="ECO:0000259" key="1">
    <source>
        <dbReference type="Pfam" id="PF07484"/>
    </source>
</evidence>
<dbReference type="Proteomes" id="UP001556220">
    <property type="component" value="Unassembled WGS sequence"/>
</dbReference>
<dbReference type="EMBL" id="JBFOHK010000004">
    <property type="protein sequence ID" value="MEW9573011.1"/>
    <property type="molecule type" value="Genomic_DNA"/>
</dbReference>